<keyword evidence="2" id="KW-1185">Reference proteome</keyword>
<reference evidence="1" key="1">
    <citation type="journal article" date="2014" name="Int. J. Syst. Evol. Microbiol.">
        <title>Complete genome sequence of Corynebacterium casei LMG S-19264T (=DSM 44701T), isolated from a smear-ripened cheese.</title>
        <authorList>
            <consortium name="US DOE Joint Genome Institute (JGI-PGF)"/>
            <person name="Walter F."/>
            <person name="Albersmeier A."/>
            <person name="Kalinowski J."/>
            <person name="Ruckert C."/>
        </authorList>
    </citation>
    <scope>NUCLEOTIDE SEQUENCE</scope>
    <source>
        <strain evidence="1">JCM 3051</strain>
    </source>
</reference>
<evidence type="ECO:0000313" key="2">
    <source>
        <dbReference type="Proteomes" id="UP000655589"/>
    </source>
</evidence>
<dbReference type="EMBL" id="BMPT01000016">
    <property type="protein sequence ID" value="GGM36346.1"/>
    <property type="molecule type" value="Genomic_DNA"/>
</dbReference>
<dbReference type="AlphaFoldDB" id="A0A8H9GKX8"/>
<dbReference type="Proteomes" id="UP000655589">
    <property type="component" value="Unassembled WGS sequence"/>
</dbReference>
<organism evidence="1 2">
    <name type="scientific">Promicromonospora citrea</name>
    <dbReference type="NCBI Taxonomy" id="43677"/>
    <lineage>
        <taxon>Bacteria</taxon>
        <taxon>Bacillati</taxon>
        <taxon>Actinomycetota</taxon>
        <taxon>Actinomycetes</taxon>
        <taxon>Micrococcales</taxon>
        <taxon>Promicromonosporaceae</taxon>
        <taxon>Promicromonospora</taxon>
    </lineage>
</organism>
<sequence>MTAKQTNQAVAAVRHDSYASTTVNRSSAAEDYRIKIYGENQRSIPIGTNAKGKVAHAHPDGFTSQYGAVGDAKHIGTTTNSYILDTLPKFLRGYAVGQVPGSGVAVGDPCTVSITEILAGPGAGDTTIATTPGHTCGAPSIGAQRTTSDQRQLDGRRITRPIPIGSFPPTHRMSAGR</sequence>
<proteinExistence type="predicted"/>
<reference evidence="1" key="2">
    <citation type="submission" date="2020-09" db="EMBL/GenBank/DDBJ databases">
        <authorList>
            <person name="Sun Q."/>
            <person name="Ohkuma M."/>
        </authorList>
    </citation>
    <scope>NUCLEOTIDE SEQUENCE</scope>
    <source>
        <strain evidence="1">JCM 3051</strain>
    </source>
</reference>
<comment type="caution">
    <text evidence="1">The sequence shown here is derived from an EMBL/GenBank/DDBJ whole genome shotgun (WGS) entry which is preliminary data.</text>
</comment>
<evidence type="ECO:0000313" key="1">
    <source>
        <dbReference type="EMBL" id="GGM36346.1"/>
    </source>
</evidence>
<name>A0A8H9GKX8_9MICO</name>
<gene>
    <name evidence="1" type="ORF">GCM10010102_34720</name>
</gene>
<accession>A0A8H9GKX8</accession>
<protein>
    <submittedName>
        <fullName evidence="1">Uncharacterized protein</fullName>
    </submittedName>
</protein>